<dbReference type="SUPFAM" id="SSF46689">
    <property type="entry name" value="Homeodomain-like"/>
    <property type="match status" value="1"/>
</dbReference>
<evidence type="ECO:0000313" key="4">
    <source>
        <dbReference type="EMBL" id="SDB90459.1"/>
    </source>
</evidence>
<dbReference type="PRINTS" id="PR00455">
    <property type="entry name" value="HTHTETR"/>
</dbReference>
<evidence type="ECO:0000313" key="5">
    <source>
        <dbReference type="Proteomes" id="UP000199452"/>
    </source>
</evidence>
<dbReference type="EMBL" id="FMYP01000008">
    <property type="protein sequence ID" value="SDB90459.1"/>
    <property type="molecule type" value="Genomic_DNA"/>
</dbReference>
<dbReference type="InterPro" id="IPR054422">
    <property type="entry name" value="TetR-like_HI_0893_C"/>
</dbReference>
<dbReference type="STRING" id="1640674.SAMN05216323_100824"/>
<keyword evidence="5" id="KW-1185">Reference proteome</keyword>
<accession>A0A1G6H850</accession>
<dbReference type="GO" id="GO:0003677">
    <property type="term" value="F:DNA binding"/>
    <property type="evidence" value="ECO:0007669"/>
    <property type="project" value="UniProtKB-UniRule"/>
</dbReference>
<gene>
    <name evidence="4" type="ORF">SAMN05216323_100824</name>
</gene>
<keyword evidence="1 2" id="KW-0238">DNA-binding</keyword>
<organism evidence="4 5">
    <name type="scientific">Williamwhitmania taraxaci</name>
    <dbReference type="NCBI Taxonomy" id="1640674"/>
    <lineage>
        <taxon>Bacteria</taxon>
        <taxon>Pseudomonadati</taxon>
        <taxon>Bacteroidota</taxon>
        <taxon>Bacteroidia</taxon>
        <taxon>Bacteroidales</taxon>
        <taxon>Williamwhitmaniaceae</taxon>
        <taxon>Williamwhitmania</taxon>
    </lineage>
</organism>
<feature type="DNA-binding region" description="H-T-H motif" evidence="2">
    <location>
        <begin position="51"/>
        <end position="70"/>
    </location>
</feature>
<name>A0A1G6H850_9BACT</name>
<dbReference type="Pfam" id="PF22604">
    <property type="entry name" value="TetR_HI_0893_C"/>
    <property type="match status" value="1"/>
</dbReference>
<evidence type="ECO:0000256" key="1">
    <source>
        <dbReference type="ARBA" id="ARBA00023125"/>
    </source>
</evidence>
<dbReference type="InterPro" id="IPR036271">
    <property type="entry name" value="Tet_transcr_reg_TetR-rel_C_sf"/>
</dbReference>
<dbReference type="InterPro" id="IPR050624">
    <property type="entry name" value="HTH-type_Tx_Regulator"/>
</dbReference>
<dbReference type="Proteomes" id="UP000199452">
    <property type="component" value="Unassembled WGS sequence"/>
</dbReference>
<evidence type="ECO:0000256" key="2">
    <source>
        <dbReference type="PROSITE-ProRule" id="PRU00335"/>
    </source>
</evidence>
<dbReference type="PANTHER" id="PTHR43479">
    <property type="entry name" value="ACREF/ENVCD OPERON REPRESSOR-RELATED"/>
    <property type="match status" value="1"/>
</dbReference>
<dbReference type="SUPFAM" id="SSF48498">
    <property type="entry name" value="Tetracyclin repressor-like, C-terminal domain"/>
    <property type="match status" value="1"/>
</dbReference>
<dbReference type="Pfam" id="PF00440">
    <property type="entry name" value="TetR_N"/>
    <property type="match status" value="1"/>
</dbReference>
<proteinExistence type="predicted"/>
<evidence type="ECO:0000259" key="3">
    <source>
        <dbReference type="PROSITE" id="PS50977"/>
    </source>
</evidence>
<reference evidence="4 5" key="1">
    <citation type="submission" date="2016-09" db="EMBL/GenBank/DDBJ databases">
        <authorList>
            <person name="Capua I."/>
            <person name="De Benedictis P."/>
            <person name="Joannis T."/>
            <person name="Lombin L.H."/>
            <person name="Cattoli G."/>
        </authorList>
    </citation>
    <scope>NUCLEOTIDE SEQUENCE [LARGE SCALE GENOMIC DNA]</scope>
    <source>
        <strain evidence="4 5">A7P-90m</strain>
    </source>
</reference>
<sequence>MIAIAVSEEIFIFVCKTESFIMPKAKDPDKAKAIHRAAMMLVIETGFSGLKMADVAKEAGMATGTLYIYYKSKDELINDIYLETKKEIIALLTNPNLVTETFYTAYRNRWFAYFNYCLKNPEKMLFVEQFLYSGYIEESIYNQVEELFKPLNQFLLDGQKNGLVKQLDIEILKAQMEGAIHEIIKMTVKRGKTLDAELKHECFNMAWDSVKQ</sequence>
<dbReference type="InterPro" id="IPR009057">
    <property type="entry name" value="Homeodomain-like_sf"/>
</dbReference>
<dbReference type="InterPro" id="IPR001647">
    <property type="entry name" value="HTH_TetR"/>
</dbReference>
<dbReference type="Gene3D" id="1.10.357.10">
    <property type="entry name" value="Tetracycline Repressor, domain 2"/>
    <property type="match status" value="1"/>
</dbReference>
<dbReference type="PROSITE" id="PS50977">
    <property type="entry name" value="HTH_TETR_2"/>
    <property type="match status" value="1"/>
</dbReference>
<dbReference type="AlphaFoldDB" id="A0A1G6H850"/>
<protein>
    <submittedName>
        <fullName evidence="4">Transcriptional regulator, TetR family</fullName>
    </submittedName>
</protein>
<dbReference type="PANTHER" id="PTHR43479:SF11">
    <property type="entry name" value="ACREF_ENVCD OPERON REPRESSOR-RELATED"/>
    <property type="match status" value="1"/>
</dbReference>
<feature type="domain" description="HTH tetR-type" evidence="3">
    <location>
        <begin position="28"/>
        <end position="88"/>
    </location>
</feature>